<accession>A0A8D9B509</accession>
<reference evidence="1" key="1">
    <citation type="submission" date="2021-05" db="EMBL/GenBank/DDBJ databases">
        <authorList>
            <person name="Alioto T."/>
            <person name="Alioto T."/>
            <person name="Gomez Garrido J."/>
        </authorList>
    </citation>
    <scope>NUCLEOTIDE SEQUENCE</scope>
</reference>
<dbReference type="EMBL" id="HBUF01604759">
    <property type="protein sequence ID" value="CAG6777271.1"/>
    <property type="molecule type" value="Transcribed_RNA"/>
</dbReference>
<proteinExistence type="predicted"/>
<name>A0A8D9B509_9HEMI</name>
<dbReference type="EMBL" id="HBUF01604760">
    <property type="protein sequence ID" value="CAG6777273.1"/>
    <property type="molecule type" value="Transcribed_RNA"/>
</dbReference>
<evidence type="ECO:0000313" key="1">
    <source>
        <dbReference type="EMBL" id="CAG6777271.1"/>
    </source>
</evidence>
<dbReference type="EMBL" id="HBUF01082742">
    <property type="protein sequence ID" value="CAG6633476.1"/>
    <property type="molecule type" value="Transcribed_RNA"/>
</dbReference>
<dbReference type="EMBL" id="HBUF01413022">
    <property type="protein sequence ID" value="CAG6739394.1"/>
    <property type="molecule type" value="Transcribed_RNA"/>
</dbReference>
<protein>
    <submittedName>
        <fullName evidence="1">Uncharacterized protein</fullName>
    </submittedName>
</protein>
<sequence>MALFLVTEYEMSHCAVGENSTRSCASFFYRIRAFSLQNMCGSPIFIHELLKDELSWVDSCYRPHHRNDNIQIMPQLLAKHFLPFVQLNESRFCLHLSCTFQSFLCKR</sequence>
<organism evidence="1">
    <name type="scientific">Cacopsylla melanoneura</name>
    <dbReference type="NCBI Taxonomy" id="428564"/>
    <lineage>
        <taxon>Eukaryota</taxon>
        <taxon>Metazoa</taxon>
        <taxon>Ecdysozoa</taxon>
        <taxon>Arthropoda</taxon>
        <taxon>Hexapoda</taxon>
        <taxon>Insecta</taxon>
        <taxon>Pterygota</taxon>
        <taxon>Neoptera</taxon>
        <taxon>Paraneoptera</taxon>
        <taxon>Hemiptera</taxon>
        <taxon>Sternorrhyncha</taxon>
        <taxon>Psylloidea</taxon>
        <taxon>Psyllidae</taxon>
        <taxon>Psyllinae</taxon>
        <taxon>Cacopsylla</taxon>
    </lineage>
</organism>
<dbReference type="EMBL" id="HBUF01082743">
    <property type="protein sequence ID" value="CAG6633478.1"/>
    <property type="molecule type" value="Transcribed_RNA"/>
</dbReference>
<dbReference type="AlphaFoldDB" id="A0A8D9B509"/>